<protein>
    <submittedName>
        <fullName evidence="1">Uncharacterized protein</fullName>
    </submittedName>
</protein>
<dbReference type="Proteomes" id="UP000594262">
    <property type="component" value="Unplaced"/>
</dbReference>
<evidence type="ECO:0000313" key="2">
    <source>
        <dbReference type="Proteomes" id="UP000594262"/>
    </source>
</evidence>
<accession>A0A7M5XN74</accession>
<dbReference type="Pfam" id="PF11958">
    <property type="entry name" value="DUF3472"/>
    <property type="match status" value="1"/>
</dbReference>
<proteinExistence type="predicted"/>
<dbReference type="EnsemblMetazoa" id="CLYHEMT025143.1">
    <property type="protein sequence ID" value="CLYHEMP025143.1"/>
    <property type="gene ID" value="CLYHEMG025143"/>
</dbReference>
<keyword evidence="2" id="KW-1185">Reference proteome</keyword>
<dbReference type="RefSeq" id="XP_066924293.1">
    <property type="nucleotide sequence ID" value="XM_067068192.1"/>
</dbReference>
<sequence>MKNGPGGYFGIQIHADGGQFIFSVWDADRTNKADGIKHVKKSSKLAWPMDTENCKRNCQDCGVPYLKEIGKKGFTTGTKCTKNHPSMKAGDRYKVKLECVPDQDTINTADFEGFKKVHQDVLGEVDRDVTGSAWEVKVIVVKGENQGSEIPIGTIMFESAEIGFNRLGTFDEMIGCNKCNAIYHKDTRYGPKIGGDDRSVRKPTKMYGDTKYYKSSCKKYFISGSKDETSRVSHLRVAL</sequence>
<dbReference type="InterPro" id="IPR021862">
    <property type="entry name" value="DUF3472"/>
</dbReference>
<evidence type="ECO:0000313" key="1">
    <source>
        <dbReference type="EnsemblMetazoa" id="CLYHEMP025143.1"/>
    </source>
</evidence>
<name>A0A7M5XN74_9CNID</name>
<organism evidence="1 2">
    <name type="scientific">Clytia hemisphaerica</name>
    <dbReference type="NCBI Taxonomy" id="252671"/>
    <lineage>
        <taxon>Eukaryota</taxon>
        <taxon>Metazoa</taxon>
        <taxon>Cnidaria</taxon>
        <taxon>Hydrozoa</taxon>
        <taxon>Hydroidolina</taxon>
        <taxon>Leptothecata</taxon>
        <taxon>Obeliida</taxon>
        <taxon>Clytiidae</taxon>
        <taxon>Clytia</taxon>
    </lineage>
</organism>
<reference evidence="1" key="1">
    <citation type="submission" date="2021-01" db="UniProtKB">
        <authorList>
            <consortium name="EnsemblMetazoa"/>
        </authorList>
    </citation>
    <scope>IDENTIFICATION</scope>
</reference>
<dbReference type="GeneID" id="136811569"/>
<dbReference type="AlphaFoldDB" id="A0A7M5XN74"/>